<dbReference type="InterPro" id="IPR016185">
    <property type="entry name" value="PreATP-grasp_dom_sf"/>
</dbReference>
<feature type="binding site" evidence="20">
    <location>
        <position position="269"/>
    </location>
    <ligand>
        <name>Mg(2+)</name>
        <dbReference type="ChEBI" id="CHEBI:18420"/>
        <label>1</label>
    </ligand>
</feature>
<dbReference type="SUPFAM" id="SSF52440">
    <property type="entry name" value="PreATP-grasp domain"/>
    <property type="match status" value="1"/>
</dbReference>
<comment type="caution">
    <text evidence="23">The sequence shown here is derived from an EMBL/GenBank/DDBJ whole genome shotgun (WGS) entry which is preliminary data.</text>
</comment>
<evidence type="ECO:0000256" key="18">
    <source>
        <dbReference type="HAMAP-Rule" id="MF_00047"/>
    </source>
</evidence>
<dbReference type="HAMAP" id="MF_00047">
    <property type="entry name" value="Dala_Dala_lig"/>
    <property type="match status" value="1"/>
</dbReference>
<keyword evidence="12 20" id="KW-0460">Magnesium</keyword>
<dbReference type="SUPFAM" id="SSF56059">
    <property type="entry name" value="Glutathione synthetase ATP-binding domain-like"/>
    <property type="match status" value="1"/>
</dbReference>
<dbReference type="PANTHER" id="PTHR23132">
    <property type="entry name" value="D-ALANINE--D-ALANINE LIGASE"/>
    <property type="match status" value="1"/>
</dbReference>
<dbReference type="Gene3D" id="3.30.1490.20">
    <property type="entry name" value="ATP-grasp fold, A domain"/>
    <property type="match status" value="1"/>
</dbReference>
<dbReference type="GO" id="GO:0009252">
    <property type="term" value="P:peptidoglycan biosynthetic process"/>
    <property type="evidence" value="ECO:0007669"/>
    <property type="project" value="UniProtKB-UniRule"/>
</dbReference>
<dbReference type="InterPro" id="IPR013815">
    <property type="entry name" value="ATP_grasp_subdomain_1"/>
</dbReference>
<dbReference type="GO" id="GO:0005524">
    <property type="term" value="F:ATP binding"/>
    <property type="evidence" value="ECO:0007669"/>
    <property type="project" value="UniProtKB-UniRule"/>
</dbReference>
<evidence type="ECO:0000256" key="9">
    <source>
        <dbReference type="ARBA" id="ARBA00022723"/>
    </source>
</evidence>
<comment type="function">
    <text evidence="2 18">Cell wall formation.</text>
</comment>
<keyword evidence="11 21" id="KW-0067">ATP-binding</keyword>
<gene>
    <name evidence="18" type="primary">ddl</name>
    <name evidence="23" type="ORF">FM042_06150</name>
</gene>
<dbReference type="PROSITE" id="PS00843">
    <property type="entry name" value="DALA_DALA_LIGASE_1"/>
    <property type="match status" value="1"/>
</dbReference>
<dbReference type="Pfam" id="PF01820">
    <property type="entry name" value="Dala_Dala_lig_N"/>
    <property type="match status" value="1"/>
</dbReference>
<dbReference type="PROSITE" id="PS50975">
    <property type="entry name" value="ATP_GRASP"/>
    <property type="match status" value="1"/>
</dbReference>
<dbReference type="InterPro" id="IPR011761">
    <property type="entry name" value="ATP-grasp"/>
</dbReference>
<evidence type="ECO:0000256" key="2">
    <source>
        <dbReference type="ARBA" id="ARBA00003921"/>
    </source>
</evidence>
<dbReference type="InterPro" id="IPR011127">
    <property type="entry name" value="Dala_Dala_lig_N"/>
</dbReference>
<dbReference type="AlphaFoldDB" id="A0A552X5Y2"/>
<feature type="binding site" evidence="20">
    <location>
        <position position="256"/>
    </location>
    <ligand>
        <name>Mg(2+)</name>
        <dbReference type="ChEBI" id="CHEBI:18420"/>
        <label>1</label>
    </ligand>
</feature>
<feature type="binding site" evidence="20">
    <location>
        <position position="271"/>
    </location>
    <ligand>
        <name>Mg(2+)</name>
        <dbReference type="ChEBI" id="CHEBI:18420"/>
        <label>2</label>
    </ligand>
</feature>
<organism evidence="23 24">
    <name type="scientific">Aliidiomarina halalkaliphila</name>
    <dbReference type="NCBI Taxonomy" id="2593535"/>
    <lineage>
        <taxon>Bacteria</taxon>
        <taxon>Pseudomonadati</taxon>
        <taxon>Pseudomonadota</taxon>
        <taxon>Gammaproteobacteria</taxon>
        <taxon>Alteromonadales</taxon>
        <taxon>Idiomarinaceae</taxon>
        <taxon>Aliidiomarina</taxon>
    </lineage>
</organism>
<keyword evidence="13 18" id="KW-0133">Cell shape</keyword>
<dbReference type="GO" id="GO:0005829">
    <property type="term" value="C:cytosol"/>
    <property type="evidence" value="ECO:0007669"/>
    <property type="project" value="TreeGrafter"/>
</dbReference>
<dbReference type="GO" id="GO:0046872">
    <property type="term" value="F:metal ion binding"/>
    <property type="evidence" value="ECO:0007669"/>
    <property type="project" value="UniProtKB-KW"/>
</dbReference>
<dbReference type="PIRSF" id="PIRSF039102">
    <property type="entry name" value="Ddl/VanB"/>
    <property type="match status" value="1"/>
</dbReference>
<sequence>MSTLGKVAVLMGGSSAEREVSLRSGAAVLAALQSLNVDAFGFDPKEHSLLELPVTGAQRVFNVLHGGAGEDGRVQAILESLGLPYTGSGVLACALSMDKGRTKALWRGMQLPTAASMSVQKKQLAALDPEQLLAELGGKVMVKPAHEGSSIGMGKAESGEELASALQQAAEFDDEILVEAWLAGPEYTVAILGDEALPVIRVKTPHDFYDYAAKYQDNTTEYLCPAGLTEQREKEVRQLALTAFRATGAKGWGRIDLMEDAEGNLQLLELNTAPGMTEKSLVPMAAKQHGLTFPQLVERVLGYTLG</sequence>
<dbReference type="Gene3D" id="3.40.50.20">
    <property type="match status" value="1"/>
</dbReference>
<dbReference type="Proteomes" id="UP000320359">
    <property type="component" value="Unassembled WGS sequence"/>
</dbReference>
<evidence type="ECO:0000256" key="15">
    <source>
        <dbReference type="ARBA" id="ARBA00023211"/>
    </source>
</evidence>
<evidence type="ECO:0000256" key="4">
    <source>
        <dbReference type="ARBA" id="ARBA00004752"/>
    </source>
</evidence>
<dbReference type="OrthoDB" id="9813261at2"/>
<accession>A0A552X5Y2</accession>
<evidence type="ECO:0000256" key="21">
    <source>
        <dbReference type="PROSITE-ProRule" id="PRU00409"/>
    </source>
</evidence>
<comment type="pathway">
    <text evidence="4 18">Cell wall biogenesis; peptidoglycan biosynthesis.</text>
</comment>
<dbReference type="Pfam" id="PF07478">
    <property type="entry name" value="Dala_Dala_lig_C"/>
    <property type="match status" value="1"/>
</dbReference>
<evidence type="ECO:0000256" key="11">
    <source>
        <dbReference type="ARBA" id="ARBA00022840"/>
    </source>
</evidence>
<dbReference type="Gene3D" id="3.30.470.20">
    <property type="entry name" value="ATP-grasp fold, B domain"/>
    <property type="match status" value="1"/>
</dbReference>
<keyword evidence="15 20" id="KW-0464">Manganese</keyword>
<keyword evidence="14 18" id="KW-0573">Peptidoglycan synthesis</keyword>
<evidence type="ECO:0000256" key="20">
    <source>
        <dbReference type="PIRSR" id="PIRSR039102-3"/>
    </source>
</evidence>
<name>A0A552X5Y2_9GAMM</name>
<comment type="catalytic activity">
    <reaction evidence="17 18">
        <text>2 D-alanine + ATP = D-alanyl-D-alanine + ADP + phosphate + H(+)</text>
        <dbReference type="Rhea" id="RHEA:11224"/>
        <dbReference type="ChEBI" id="CHEBI:15378"/>
        <dbReference type="ChEBI" id="CHEBI:30616"/>
        <dbReference type="ChEBI" id="CHEBI:43474"/>
        <dbReference type="ChEBI" id="CHEBI:57416"/>
        <dbReference type="ChEBI" id="CHEBI:57822"/>
        <dbReference type="ChEBI" id="CHEBI:456216"/>
        <dbReference type="EC" id="6.3.2.4"/>
    </reaction>
</comment>
<dbReference type="GO" id="GO:0071555">
    <property type="term" value="P:cell wall organization"/>
    <property type="evidence" value="ECO:0007669"/>
    <property type="project" value="UniProtKB-KW"/>
</dbReference>
<comment type="similarity">
    <text evidence="5 18">Belongs to the D-alanine--D-alanine ligase family.</text>
</comment>
<feature type="active site" evidence="19">
    <location>
        <position position="17"/>
    </location>
</feature>
<dbReference type="UniPathway" id="UPA00219"/>
<evidence type="ECO:0000256" key="7">
    <source>
        <dbReference type="ARBA" id="ARBA00022490"/>
    </source>
</evidence>
<dbReference type="NCBIfam" id="TIGR01205">
    <property type="entry name" value="D_ala_D_alaTIGR"/>
    <property type="match status" value="1"/>
</dbReference>
<evidence type="ECO:0000256" key="13">
    <source>
        <dbReference type="ARBA" id="ARBA00022960"/>
    </source>
</evidence>
<evidence type="ECO:0000313" key="24">
    <source>
        <dbReference type="Proteomes" id="UP000320359"/>
    </source>
</evidence>
<dbReference type="FunFam" id="3.30.470.20:FF:000008">
    <property type="entry name" value="D-alanine--D-alanine ligase"/>
    <property type="match status" value="1"/>
</dbReference>
<keyword evidence="24" id="KW-1185">Reference proteome</keyword>
<evidence type="ECO:0000256" key="1">
    <source>
        <dbReference type="ARBA" id="ARBA00001936"/>
    </source>
</evidence>
<dbReference type="PANTHER" id="PTHR23132:SF23">
    <property type="entry name" value="D-ALANINE--D-ALANINE LIGASE B"/>
    <property type="match status" value="1"/>
</dbReference>
<reference evidence="23 24" key="1">
    <citation type="submission" date="2019-07" db="EMBL/GenBank/DDBJ databases">
        <authorList>
            <person name="Yang M."/>
            <person name="Zhao D."/>
            <person name="Xiang H."/>
        </authorList>
    </citation>
    <scope>NUCLEOTIDE SEQUENCE [LARGE SCALE GENOMIC DNA]</scope>
    <source>
        <strain evidence="23 24">IM1326</strain>
    </source>
</reference>
<evidence type="ECO:0000256" key="12">
    <source>
        <dbReference type="ARBA" id="ARBA00022842"/>
    </source>
</evidence>
<evidence type="ECO:0000256" key="19">
    <source>
        <dbReference type="PIRSR" id="PIRSR039102-1"/>
    </source>
</evidence>
<keyword evidence="9 20" id="KW-0479">Metal-binding</keyword>
<evidence type="ECO:0000313" key="23">
    <source>
        <dbReference type="EMBL" id="TRW50406.1"/>
    </source>
</evidence>
<dbReference type="EC" id="6.3.2.4" evidence="6 18"/>
<evidence type="ECO:0000256" key="8">
    <source>
        <dbReference type="ARBA" id="ARBA00022598"/>
    </source>
</evidence>
<dbReference type="GO" id="GO:0008716">
    <property type="term" value="F:D-alanine-D-alanine ligase activity"/>
    <property type="evidence" value="ECO:0007669"/>
    <property type="project" value="UniProtKB-UniRule"/>
</dbReference>
<comment type="subcellular location">
    <subcellularLocation>
        <location evidence="3 18">Cytoplasm</location>
    </subcellularLocation>
</comment>
<keyword evidence="10 21" id="KW-0547">Nucleotide-binding</keyword>
<keyword evidence="8 18" id="KW-0436">Ligase</keyword>
<dbReference type="RefSeq" id="WP_143235367.1">
    <property type="nucleotide sequence ID" value="NZ_VJWL01000001.1"/>
</dbReference>
<dbReference type="InterPro" id="IPR000291">
    <property type="entry name" value="D-Ala_lig_Van_CS"/>
</dbReference>
<dbReference type="NCBIfam" id="NF002378">
    <property type="entry name" value="PRK01372.1"/>
    <property type="match status" value="1"/>
</dbReference>
<evidence type="ECO:0000256" key="3">
    <source>
        <dbReference type="ARBA" id="ARBA00004496"/>
    </source>
</evidence>
<evidence type="ECO:0000256" key="10">
    <source>
        <dbReference type="ARBA" id="ARBA00022741"/>
    </source>
</evidence>
<dbReference type="InterPro" id="IPR011095">
    <property type="entry name" value="Dala_Dala_lig_C"/>
</dbReference>
<evidence type="ECO:0000256" key="17">
    <source>
        <dbReference type="ARBA" id="ARBA00047614"/>
    </source>
</evidence>
<keyword evidence="16 18" id="KW-0961">Cell wall biogenesis/degradation</keyword>
<feature type="active site" evidence="19">
    <location>
        <position position="149"/>
    </location>
</feature>
<keyword evidence="7 18" id="KW-0963">Cytoplasm</keyword>
<dbReference type="InterPro" id="IPR005905">
    <property type="entry name" value="D_ala_D_ala"/>
</dbReference>
<feature type="domain" description="ATP-grasp" evidence="22">
    <location>
        <begin position="103"/>
        <end position="302"/>
    </location>
</feature>
<evidence type="ECO:0000256" key="6">
    <source>
        <dbReference type="ARBA" id="ARBA00012216"/>
    </source>
</evidence>
<feature type="active site" evidence="19">
    <location>
        <position position="280"/>
    </location>
</feature>
<dbReference type="PROSITE" id="PS00844">
    <property type="entry name" value="DALA_DALA_LIGASE_2"/>
    <property type="match status" value="1"/>
</dbReference>
<comment type="cofactor">
    <cofactor evidence="20">
        <name>Mg(2+)</name>
        <dbReference type="ChEBI" id="CHEBI:18420"/>
    </cofactor>
    <cofactor evidence="20">
        <name>Mn(2+)</name>
        <dbReference type="ChEBI" id="CHEBI:29035"/>
    </cofactor>
    <text evidence="20">Binds 2 magnesium or manganese ions per subunit.</text>
</comment>
<protein>
    <recommendedName>
        <fullName evidence="6 18">D-alanine--D-alanine ligase</fullName>
        <ecNumber evidence="6 18">6.3.2.4</ecNumber>
    </recommendedName>
    <alternativeName>
        <fullName evidence="18">D-Ala-D-Ala ligase</fullName>
    </alternativeName>
    <alternativeName>
        <fullName evidence="18">D-alanylalanine synthetase</fullName>
    </alternativeName>
</protein>
<proteinExistence type="inferred from homology"/>
<dbReference type="GO" id="GO:0008360">
    <property type="term" value="P:regulation of cell shape"/>
    <property type="evidence" value="ECO:0007669"/>
    <property type="project" value="UniProtKB-KW"/>
</dbReference>
<evidence type="ECO:0000259" key="22">
    <source>
        <dbReference type="PROSITE" id="PS50975"/>
    </source>
</evidence>
<evidence type="ECO:0000256" key="14">
    <source>
        <dbReference type="ARBA" id="ARBA00022984"/>
    </source>
</evidence>
<dbReference type="EMBL" id="VJWL01000001">
    <property type="protein sequence ID" value="TRW50406.1"/>
    <property type="molecule type" value="Genomic_DNA"/>
</dbReference>
<evidence type="ECO:0000256" key="16">
    <source>
        <dbReference type="ARBA" id="ARBA00023316"/>
    </source>
</evidence>
<feature type="binding site" evidence="20">
    <location>
        <position position="269"/>
    </location>
    <ligand>
        <name>Mg(2+)</name>
        <dbReference type="ChEBI" id="CHEBI:18420"/>
        <label>2</label>
    </ligand>
</feature>
<comment type="cofactor">
    <cofactor evidence="1">
        <name>Mn(2+)</name>
        <dbReference type="ChEBI" id="CHEBI:29035"/>
    </cofactor>
</comment>
<evidence type="ECO:0000256" key="5">
    <source>
        <dbReference type="ARBA" id="ARBA00010871"/>
    </source>
</evidence>